<feature type="domain" description="Gfo/Idh/MocA-like oxidoreductase C-terminal" evidence="3">
    <location>
        <begin position="180"/>
        <end position="304"/>
    </location>
</feature>
<dbReference type="InterPro" id="IPR050463">
    <property type="entry name" value="Gfo/Idh/MocA_oxidrdct_glycsds"/>
</dbReference>
<evidence type="ECO:0000313" key="4">
    <source>
        <dbReference type="EMBL" id="GAA4305143.1"/>
    </source>
</evidence>
<dbReference type="InterPro" id="IPR006311">
    <property type="entry name" value="TAT_signal"/>
</dbReference>
<dbReference type="SUPFAM" id="SSF55347">
    <property type="entry name" value="Glyceraldehyde-3-phosphate dehydrogenase-like, C-terminal domain"/>
    <property type="match status" value="1"/>
</dbReference>
<dbReference type="Proteomes" id="UP001501207">
    <property type="component" value="Unassembled WGS sequence"/>
</dbReference>
<comment type="caution">
    <text evidence="4">The sequence shown here is derived from an EMBL/GenBank/DDBJ whole genome shotgun (WGS) entry which is preliminary data.</text>
</comment>
<evidence type="ECO:0008006" key="6">
    <source>
        <dbReference type="Google" id="ProtNLM"/>
    </source>
</evidence>
<dbReference type="Pfam" id="PF02894">
    <property type="entry name" value="GFO_IDH_MocA_C"/>
    <property type="match status" value="1"/>
</dbReference>
<dbReference type="PANTHER" id="PTHR43818:SF11">
    <property type="entry name" value="BCDNA.GH03377"/>
    <property type="match status" value="1"/>
</dbReference>
<organism evidence="4 5">
    <name type="scientific">Compostibacter hankyongensis</name>
    <dbReference type="NCBI Taxonomy" id="1007089"/>
    <lineage>
        <taxon>Bacteria</taxon>
        <taxon>Pseudomonadati</taxon>
        <taxon>Bacteroidota</taxon>
        <taxon>Chitinophagia</taxon>
        <taxon>Chitinophagales</taxon>
        <taxon>Chitinophagaceae</taxon>
        <taxon>Compostibacter</taxon>
    </lineage>
</organism>
<dbReference type="PROSITE" id="PS51318">
    <property type="entry name" value="TAT"/>
    <property type="match status" value="1"/>
</dbReference>
<sequence>MSNKKHFSRRNFIGHSLIGMAGTAVLSGNPLAAFAGSTAPGKKYKLGVVGCGNRSKAIIGALNQVPDIEIAALCDIVQHKMPQRAELIKKGPKPRFYEHLDDMLKQDDLEAIAVITPPYLHKEHTIAALEAGKHVFCEKPMALTVADCNEMVRAVERTKKQLQIGTQRRHSPDYKVLVDAIRNQPVGKILYSDLNDYRGDWRVPAPDEYPPGVQYWRLNQKQSGGVIYEMGAHIIDVNNWIFDSEPVSVSSIQGVNDLALRKRDSADHGGVVVRYANGAVMNYGGVVYSYGPASPDTFFCVNGTLQFGGGQLSIHYGFPPGVPGHHGAPPKPEIRPLPRGGGVVEEMAYFAEVVAGKKKAYPDGPIGRQTVQICEGAFRSSQERKEIDISELG</sequence>
<dbReference type="EMBL" id="BAABFN010000002">
    <property type="protein sequence ID" value="GAA4305143.1"/>
    <property type="molecule type" value="Genomic_DNA"/>
</dbReference>
<dbReference type="InterPro" id="IPR036291">
    <property type="entry name" value="NAD(P)-bd_dom_sf"/>
</dbReference>
<dbReference type="InterPro" id="IPR000683">
    <property type="entry name" value="Gfo/Idh/MocA-like_OxRdtase_N"/>
</dbReference>
<keyword evidence="1" id="KW-0560">Oxidoreductase</keyword>
<name>A0ABP8FJR5_9BACT</name>
<evidence type="ECO:0000256" key="1">
    <source>
        <dbReference type="ARBA" id="ARBA00023002"/>
    </source>
</evidence>
<dbReference type="SUPFAM" id="SSF51735">
    <property type="entry name" value="NAD(P)-binding Rossmann-fold domains"/>
    <property type="match status" value="1"/>
</dbReference>
<keyword evidence="5" id="KW-1185">Reference proteome</keyword>
<dbReference type="PANTHER" id="PTHR43818">
    <property type="entry name" value="BCDNA.GH03377"/>
    <property type="match status" value="1"/>
</dbReference>
<dbReference type="Pfam" id="PF01408">
    <property type="entry name" value="GFO_IDH_MocA"/>
    <property type="match status" value="1"/>
</dbReference>
<protein>
    <recommendedName>
        <fullName evidence="6">Gfo/Idh/MocA family oxidoreductase</fullName>
    </recommendedName>
</protein>
<dbReference type="Gene3D" id="3.40.50.720">
    <property type="entry name" value="NAD(P)-binding Rossmann-like Domain"/>
    <property type="match status" value="1"/>
</dbReference>
<accession>A0ABP8FJR5</accession>
<reference evidence="5" key="1">
    <citation type="journal article" date="2019" name="Int. J. Syst. Evol. Microbiol.">
        <title>The Global Catalogue of Microorganisms (GCM) 10K type strain sequencing project: providing services to taxonomists for standard genome sequencing and annotation.</title>
        <authorList>
            <consortium name="The Broad Institute Genomics Platform"/>
            <consortium name="The Broad Institute Genome Sequencing Center for Infectious Disease"/>
            <person name="Wu L."/>
            <person name="Ma J."/>
        </authorList>
    </citation>
    <scope>NUCLEOTIDE SEQUENCE [LARGE SCALE GENOMIC DNA]</scope>
    <source>
        <strain evidence="5">JCM 17664</strain>
    </source>
</reference>
<gene>
    <name evidence="4" type="ORF">GCM10023143_10160</name>
</gene>
<evidence type="ECO:0000313" key="5">
    <source>
        <dbReference type="Proteomes" id="UP001501207"/>
    </source>
</evidence>
<dbReference type="Gene3D" id="3.30.360.10">
    <property type="entry name" value="Dihydrodipicolinate Reductase, domain 2"/>
    <property type="match status" value="1"/>
</dbReference>
<evidence type="ECO:0000259" key="3">
    <source>
        <dbReference type="Pfam" id="PF02894"/>
    </source>
</evidence>
<dbReference type="InterPro" id="IPR004104">
    <property type="entry name" value="Gfo/Idh/MocA-like_OxRdtase_C"/>
</dbReference>
<feature type="domain" description="Gfo/Idh/MocA-like oxidoreductase N-terminal" evidence="2">
    <location>
        <begin position="45"/>
        <end position="165"/>
    </location>
</feature>
<evidence type="ECO:0000259" key="2">
    <source>
        <dbReference type="Pfam" id="PF01408"/>
    </source>
</evidence>
<dbReference type="RefSeq" id="WP_344976465.1">
    <property type="nucleotide sequence ID" value="NZ_BAABFN010000002.1"/>
</dbReference>
<proteinExistence type="predicted"/>